<keyword evidence="2 3" id="KW-0460">Magnesium</keyword>
<proteinExistence type="inferred from homology"/>
<protein>
    <recommendedName>
        <fullName evidence="3">Phosphoserine phosphatase</fullName>
        <shortName evidence="3">PSP</shortName>
        <ecNumber evidence="3">3.1.3.3</ecNumber>
    </recommendedName>
</protein>
<comment type="catalytic activity">
    <reaction evidence="3">
        <text>O-phospho-D-serine + H2O = D-serine + phosphate</text>
        <dbReference type="Rhea" id="RHEA:24873"/>
        <dbReference type="ChEBI" id="CHEBI:15377"/>
        <dbReference type="ChEBI" id="CHEBI:35247"/>
        <dbReference type="ChEBI" id="CHEBI:43474"/>
        <dbReference type="ChEBI" id="CHEBI:58680"/>
        <dbReference type="EC" id="3.1.3.3"/>
    </reaction>
</comment>
<dbReference type="AlphaFoldDB" id="A0A927BX53"/>
<keyword evidence="3" id="KW-0718">Serine biosynthesis</keyword>
<dbReference type="SUPFAM" id="SSF56784">
    <property type="entry name" value="HAD-like"/>
    <property type="match status" value="1"/>
</dbReference>
<comment type="cofactor">
    <cofactor evidence="3">
        <name>Mg(2+)</name>
        <dbReference type="ChEBI" id="CHEBI:18420"/>
    </cofactor>
    <cofactor evidence="3">
        <name>Co(2+)</name>
        <dbReference type="ChEBI" id="CHEBI:48828"/>
    </cofactor>
</comment>
<dbReference type="GO" id="GO:0006564">
    <property type="term" value="P:L-serine biosynthetic process"/>
    <property type="evidence" value="ECO:0007669"/>
    <property type="project" value="UniProtKB-UniRule"/>
</dbReference>
<dbReference type="InterPro" id="IPR023214">
    <property type="entry name" value="HAD_sf"/>
</dbReference>
<dbReference type="Gene3D" id="3.40.50.1000">
    <property type="entry name" value="HAD superfamily/HAD-like"/>
    <property type="match status" value="1"/>
</dbReference>
<dbReference type="Pfam" id="PF00702">
    <property type="entry name" value="Hydrolase"/>
    <property type="match status" value="1"/>
</dbReference>
<keyword evidence="3" id="KW-0028">Amino-acid biosynthesis</keyword>
<evidence type="ECO:0000256" key="1">
    <source>
        <dbReference type="ARBA" id="ARBA00022801"/>
    </source>
</evidence>
<evidence type="ECO:0000256" key="2">
    <source>
        <dbReference type="ARBA" id="ARBA00022842"/>
    </source>
</evidence>
<evidence type="ECO:0000313" key="4">
    <source>
        <dbReference type="EMBL" id="MBD2847972.1"/>
    </source>
</evidence>
<sequence length="263" mass="29938">MGKKAVLFDLDDTLLWDERSVKEAFEATCRAAADETGVDPEELEQSVRTEARTLYESYETFPFTKMIGINPFEALWADFREGKQEQFQTLRALAPVYRKNAWTRGLKALGVKKPELGERLAELFPAERRKRAFVYDDTFRVLDRLKGRYRLLLLTNGSPDLQQEKLDGVPELVPYFECVVISGNFGKGKPDSSIFRHCLERLEVKPEEAVMVGDKLTTDIIGSLGVGMTAVWLNRHGATRTDEILPTHEISNLDELPELLEQL</sequence>
<dbReference type="InterPro" id="IPR006439">
    <property type="entry name" value="HAD-SF_hydro_IA"/>
</dbReference>
<reference evidence="4" key="1">
    <citation type="submission" date="2020-09" db="EMBL/GenBank/DDBJ databases">
        <title>A novel bacterium of genus Paenibacillus, isolated from South China Sea.</title>
        <authorList>
            <person name="Huang H."/>
            <person name="Mo K."/>
            <person name="Hu Y."/>
        </authorList>
    </citation>
    <scope>NUCLEOTIDE SEQUENCE</scope>
    <source>
        <strain evidence="4">IB182496</strain>
    </source>
</reference>
<dbReference type="PANTHER" id="PTHR46470">
    <property type="entry name" value="N-ACYLNEURAMINATE-9-PHOSPHATASE"/>
    <property type="match status" value="1"/>
</dbReference>
<dbReference type="EMBL" id="JACXIZ010000048">
    <property type="protein sequence ID" value="MBD2847972.1"/>
    <property type="molecule type" value="Genomic_DNA"/>
</dbReference>
<dbReference type="NCBIfam" id="TIGR01549">
    <property type="entry name" value="HAD-SF-IA-v1"/>
    <property type="match status" value="1"/>
</dbReference>
<dbReference type="SFLD" id="SFLDG01135">
    <property type="entry name" value="C1.5.6:_HAD__Beta-PGM__Phospha"/>
    <property type="match status" value="1"/>
</dbReference>
<evidence type="ECO:0000256" key="3">
    <source>
        <dbReference type="HAMAP-Rule" id="MF_02240"/>
    </source>
</evidence>
<dbReference type="Proteomes" id="UP000621560">
    <property type="component" value="Unassembled WGS sequence"/>
</dbReference>
<organism evidence="4 5">
    <name type="scientific">Paenibacillus sabuli</name>
    <dbReference type="NCBI Taxonomy" id="2772509"/>
    <lineage>
        <taxon>Bacteria</taxon>
        <taxon>Bacillati</taxon>
        <taxon>Bacillota</taxon>
        <taxon>Bacilli</taxon>
        <taxon>Bacillales</taxon>
        <taxon>Paenibacillaceae</taxon>
        <taxon>Paenibacillus</taxon>
    </lineage>
</organism>
<comment type="similarity">
    <text evidence="3">Belongs to the HAD-like hydrolase superfamily.</text>
</comment>
<accession>A0A927BX53</accession>
<keyword evidence="3" id="KW-0170">Cobalt</keyword>
<dbReference type="InterPro" id="IPR044266">
    <property type="entry name" value="PSP_YsaA"/>
</dbReference>
<name>A0A927BX53_9BACL</name>
<comment type="catalytic activity">
    <reaction evidence="3">
        <text>O-phospho-L-serine + H2O = L-serine + phosphate</text>
        <dbReference type="Rhea" id="RHEA:21208"/>
        <dbReference type="ChEBI" id="CHEBI:15377"/>
        <dbReference type="ChEBI" id="CHEBI:33384"/>
        <dbReference type="ChEBI" id="CHEBI:43474"/>
        <dbReference type="ChEBI" id="CHEBI:57524"/>
        <dbReference type="EC" id="3.1.3.3"/>
    </reaction>
</comment>
<comment type="caution">
    <text evidence="4">The sequence shown here is derived from an EMBL/GenBank/DDBJ whole genome shotgun (WGS) entry which is preliminary data.</text>
</comment>
<dbReference type="PANTHER" id="PTHR46470:SF3">
    <property type="entry name" value="N-ACYLNEURAMINATE-9-PHOSPHATASE"/>
    <property type="match status" value="1"/>
</dbReference>
<dbReference type="Gene3D" id="1.20.120.710">
    <property type="entry name" value="Haloacid dehalogenase hydrolase-like domain"/>
    <property type="match status" value="1"/>
</dbReference>
<dbReference type="InterPro" id="IPR051400">
    <property type="entry name" value="HAD-like_hydrolase"/>
</dbReference>
<dbReference type="EC" id="3.1.3.3" evidence="3"/>
<comment type="pathway">
    <text evidence="3">Amino-acid biosynthesis; L-serine biosynthesis; L-serine from 3-phospho-D-glycerate: step 3/3.</text>
</comment>
<dbReference type="SFLD" id="SFLDG01129">
    <property type="entry name" value="C1.5:_HAD__Beta-PGM__Phosphata"/>
    <property type="match status" value="1"/>
</dbReference>
<gene>
    <name evidence="4" type="ORF">IDH44_22480</name>
</gene>
<keyword evidence="1 3" id="KW-0378">Hydrolase</keyword>
<dbReference type="RefSeq" id="WP_190921076.1">
    <property type="nucleotide sequence ID" value="NZ_JACXIZ010000048.1"/>
</dbReference>
<keyword evidence="5" id="KW-1185">Reference proteome</keyword>
<dbReference type="SFLD" id="SFLDS00003">
    <property type="entry name" value="Haloacid_Dehalogenase"/>
    <property type="match status" value="1"/>
</dbReference>
<evidence type="ECO:0000313" key="5">
    <source>
        <dbReference type="Proteomes" id="UP000621560"/>
    </source>
</evidence>
<comment type="function">
    <text evidence="3">Catalyzes the last step of the phosphorylated serine biosynthetic pathway, i.e. dephosphorylation of O-phospho-L-serine to form L-serine.</text>
</comment>
<dbReference type="InterPro" id="IPR036412">
    <property type="entry name" value="HAD-like_sf"/>
</dbReference>
<dbReference type="GO" id="GO:0036424">
    <property type="term" value="F:L-phosphoserine phosphatase activity"/>
    <property type="evidence" value="ECO:0007669"/>
    <property type="project" value="UniProtKB-UniRule"/>
</dbReference>
<dbReference type="CDD" id="cd04305">
    <property type="entry name" value="HAD_Neu5Ac-Pase_like"/>
    <property type="match status" value="1"/>
</dbReference>
<dbReference type="HAMAP" id="MF_02240">
    <property type="entry name" value="PSP"/>
    <property type="match status" value="1"/>
</dbReference>